<reference evidence="2 3" key="1">
    <citation type="submission" date="2016-10" db="EMBL/GenBank/DDBJ databases">
        <authorList>
            <person name="Varghese N."/>
            <person name="Submissions S."/>
        </authorList>
    </citation>
    <scope>NUCLEOTIDE SEQUENCE [LARGE SCALE GENOMIC DNA]</scope>
    <source>
        <strain evidence="2 3">CGMCC 1.10941</strain>
    </source>
</reference>
<feature type="compositionally biased region" description="Low complexity" evidence="1">
    <location>
        <begin position="21"/>
        <end position="31"/>
    </location>
</feature>
<organism evidence="2 3">
    <name type="scientific">Chryseobacterium taihuense</name>
    <dbReference type="NCBI Taxonomy" id="1141221"/>
    <lineage>
        <taxon>Bacteria</taxon>
        <taxon>Pseudomonadati</taxon>
        <taxon>Bacteroidota</taxon>
        <taxon>Flavobacteriia</taxon>
        <taxon>Flavobacteriales</taxon>
        <taxon>Weeksellaceae</taxon>
        <taxon>Chryseobacterium group</taxon>
        <taxon>Chryseobacterium</taxon>
    </lineage>
</organism>
<name>A0ABY0R2B3_9FLAO</name>
<evidence type="ECO:0000256" key="1">
    <source>
        <dbReference type="SAM" id="MobiDB-lite"/>
    </source>
</evidence>
<dbReference type="EMBL" id="FNHD01000021">
    <property type="protein sequence ID" value="SDM30853.1"/>
    <property type="molecule type" value="Genomic_DNA"/>
</dbReference>
<feature type="region of interest" description="Disordered" evidence="1">
    <location>
        <begin position="14"/>
        <end position="52"/>
    </location>
</feature>
<evidence type="ECO:0000313" key="2">
    <source>
        <dbReference type="EMBL" id="SDM30853.1"/>
    </source>
</evidence>
<comment type="caution">
    <text evidence="2">The sequence shown here is derived from an EMBL/GenBank/DDBJ whole genome shotgun (WGS) entry which is preliminary data.</text>
</comment>
<evidence type="ECO:0000313" key="3">
    <source>
        <dbReference type="Proteomes" id="UP000199242"/>
    </source>
</evidence>
<protein>
    <submittedName>
        <fullName evidence="2">Uncharacterized protein</fullName>
    </submittedName>
</protein>
<sequence length="52" mass="5615">MSEVFLLIDLTKKPPSSGMTSLKSKLLQSLGKPEKTNVNQKSRIKGTGVQLG</sequence>
<proteinExistence type="predicted"/>
<keyword evidence="3" id="KW-1185">Reference proteome</keyword>
<dbReference type="RefSeq" id="WP_176764929.1">
    <property type="nucleotide sequence ID" value="NZ_FNHD01000021.1"/>
</dbReference>
<gene>
    <name evidence="2" type="ORF">SAMN05216273_12141</name>
</gene>
<dbReference type="Proteomes" id="UP000199242">
    <property type="component" value="Unassembled WGS sequence"/>
</dbReference>
<accession>A0ABY0R2B3</accession>